<evidence type="ECO:0000256" key="8">
    <source>
        <dbReference type="ARBA" id="ARBA00022985"/>
    </source>
</evidence>
<dbReference type="Gene3D" id="3.90.550.10">
    <property type="entry name" value="Spore Coat Polysaccharide Biosynthesis Protein SpsA, Chain A"/>
    <property type="match status" value="1"/>
</dbReference>
<feature type="domain" description="Glycosyl transferase family 8 C-terminal" evidence="9">
    <location>
        <begin position="256"/>
        <end position="307"/>
    </location>
</feature>
<gene>
    <name evidence="10" type="ORF">J596_0297</name>
</gene>
<evidence type="ECO:0000313" key="10">
    <source>
        <dbReference type="EMBL" id="KCY22649.1"/>
    </source>
</evidence>
<dbReference type="AlphaFoldDB" id="A0A062IN64"/>
<dbReference type="CDD" id="cd04194">
    <property type="entry name" value="GT8_A4GalT_like"/>
    <property type="match status" value="1"/>
</dbReference>
<comment type="pathway">
    <text evidence="2">Bacterial outer membrane biogenesis; LPS core biosynthesis.</text>
</comment>
<dbReference type="InterPro" id="IPR013645">
    <property type="entry name" value="Glyco_transf_8N"/>
</dbReference>
<protein>
    <submittedName>
        <fullName evidence="10">Glycosyl transferase 8 family protein</fullName>
    </submittedName>
</protein>
<dbReference type="InterPro" id="IPR050748">
    <property type="entry name" value="Glycosyltrans_8_dom-fam"/>
</dbReference>
<evidence type="ECO:0000256" key="2">
    <source>
        <dbReference type="ARBA" id="ARBA00004713"/>
    </source>
</evidence>
<dbReference type="InterPro" id="IPR002495">
    <property type="entry name" value="Glyco_trans_8"/>
</dbReference>
<dbReference type="SUPFAM" id="SSF53448">
    <property type="entry name" value="Nucleotide-diphospho-sugar transferases"/>
    <property type="match status" value="1"/>
</dbReference>
<dbReference type="PANTHER" id="PTHR13778">
    <property type="entry name" value="GLYCOSYLTRANSFERASE 8 DOMAIN-CONTAINING PROTEIN"/>
    <property type="match status" value="1"/>
</dbReference>
<comment type="similarity">
    <text evidence="3">Belongs to the glycosyltransferase 8 family.</text>
</comment>
<keyword evidence="7" id="KW-0460">Magnesium</keyword>
<sequence length="310" mass="36586">MNKFNDFVSKTYTLSNAQDNFVPNINIAFAIDKNYLKPCGITLYSITKNNPDINIDFHIFTTFFDPKGYQDILEKNNNIRIHVYILNTQFYDNLQVNGHFTTAIYYRLSIASILKDKLENFWYLDADILCVDSIKGMLSININNYVLAAVQDKCMKPDYIKSIGLNSNNKYFNSGVLFINVKAWNDFQVFEKFNQLISKRDYKFPDQDVLNILLENKVNFIDEKFNFFTQEKIHPVLIHFVSSPKPWSVAASHSAKYLEYYYQSPWKDQPLDAPKNSKEAKKYAKILWRQSKYLDSIKWYLIYLNKKMKK</sequence>
<evidence type="ECO:0000256" key="1">
    <source>
        <dbReference type="ARBA" id="ARBA00001946"/>
    </source>
</evidence>
<comment type="cofactor">
    <cofactor evidence="1">
        <name>Mg(2+)</name>
        <dbReference type="ChEBI" id="CHEBI:18420"/>
    </cofactor>
</comment>
<keyword evidence="6" id="KW-0479">Metal-binding</keyword>
<dbReference type="EMBL" id="JMOD01000003">
    <property type="protein sequence ID" value="KCY22649.1"/>
    <property type="molecule type" value="Genomic_DNA"/>
</dbReference>
<evidence type="ECO:0000256" key="7">
    <source>
        <dbReference type="ARBA" id="ARBA00022842"/>
    </source>
</evidence>
<name>A0A062IN64_ACIBA</name>
<dbReference type="InterPro" id="IPR029044">
    <property type="entry name" value="Nucleotide-diphossugar_trans"/>
</dbReference>
<dbReference type="Pfam" id="PF08437">
    <property type="entry name" value="Glyco_transf_8C"/>
    <property type="match status" value="1"/>
</dbReference>
<dbReference type="PANTHER" id="PTHR13778:SF47">
    <property type="entry name" value="LIPOPOLYSACCHARIDE 1,3-GALACTOSYLTRANSFERASE"/>
    <property type="match status" value="1"/>
</dbReference>
<dbReference type="Pfam" id="PF01501">
    <property type="entry name" value="Glyco_transf_8"/>
    <property type="match status" value="1"/>
</dbReference>
<dbReference type="Proteomes" id="UP000027327">
    <property type="component" value="Unassembled WGS sequence"/>
</dbReference>
<keyword evidence="8" id="KW-0448">Lipopolysaccharide biosynthesis</keyword>
<evidence type="ECO:0000256" key="5">
    <source>
        <dbReference type="ARBA" id="ARBA00022679"/>
    </source>
</evidence>
<evidence type="ECO:0000256" key="4">
    <source>
        <dbReference type="ARBA" id="ARBA00022676"/>
    </source>
</evidence>
<dbReference type="GO" id="GO:0008918">
    <property type="term" value="F:lipopolysaccharide 3-alpha-galactosyltransferase activity"/>
    <property type="evidence" value="ECO:0007669"/>
    <property type="project" value="InterPro"/>
</dbReference>
<evidence type="ECO:0000313" key="11">
    <source>
        <dbReference type="Proteomes" id="UP000027327"/>
    </source>
</evidence>
<evidence type="ECO:0000259" key="9">
    <source>
        <dbReference type="Pfam" id="PF08437"/>
    </source>
</evidence>
<dbReference type="RefSeq" id="WP_001032032.1">
    <property type="nucleotide sequence ID" value="NZ_JMOD01000003.1"/>
</dbReference>
<organism evidence="10 11">
    <name type="scientific">Acinetobacter baumannii 21072</name>
    <dbReference type="NCBI Taxonomy" id="1310697"/>
    <lineage>
        <taxon>Bacteria</taxon>
        <taxon>Pseudomonadati</taxon>
        <taxon>Pseudomonadota</taxon>
        <taxon>Gammaproteobacteria</taxon>
        <taxon>Moraxellales</taxon>
        <taxon>Moraxellaceae</taxon>
        <taxon>Acinetobacter</taxon>
        <taxon>Acinetobacter calcoaceticus/baumannii complex</taxon>
    </lineage>
</organism>
<keyword evidence="4" id="KW-0328">Glycosyltransferase</keyword>
<evidence type="ECO:0000256" key="6">
    <source>
        <dbReference type="ARBA" id="ARBA00022723"/>
    </source>
</evidence>
<accession>A0A062IN64</accession>
<keyword evidence="5 10" id="KW-0808">Transferase</keyword>
<dbReference type="GO" id="GO:0046872">
    <property type="term" value="F:metal ion binding"/>
    <property type="evidence" value="ECO:0007669"/>
    <property type="project" value="UniProtKB-KW"/>
</dbReference>
<comment type="caution">
    <text evidence="10">The sequence shown here is derived from an EMBL/GenBank/DDBJ whole genome shotgun (WGS) entry which is preliminary data.</text>
</comment>
<dbReference type="PATRIC" id="fig|1310697.3.peg.277"/>
<proteinExistence type="inferred from homology"/>
<evidence type="ECO:0000256" key="3">
    <source>
        <dbReference type="ARBA" id="ARBA00006351"/>
    </source>
</evidence>
<reference evidence="10 11" key="1">
    <citation type="submission" date="2014-04" db="EMBL/GenBank/DDBJ databases">
        <title>Comparative genomics and transcriptomics to identify genetic mechanisms underlying the emergence of carbapenem resistant Acinetobacter baumannii (CRAb).</title>
        <authorList>
            <person name="Harris A.D."/>
            <person name="Johnson K.J."/>
            <person name="George J."/>
            <person name="Nadendla S."/>
            <person name="Daugherty S.C."/>
            <person name="Parankush S."/>
            <person name="Sadzewicz L."/>
            <person name="Tallon L."/>
            <person name="Sengamalay N."/>
            <person name="Hazen T.H."/>
            <person name="Rasko D.A."/>
        </authorList>
    </citation>
    <scope>NUCLEOTIDE SEQUENCE [LARGE SCALE GENOMIC DNA]</scope>
    <source>
        <strain evidence="10 11">21072</strain>
    </source>
</reference>